<keyword evidence="4" id="KW-1185">Reference proteome</keyword>
<sequence length="319" mass="36061">MLKRGINKLCSLTLGVFLSHIQSATFSTYHVSTNRVKFVAKIFAGGVMQGQFEYDPSRQSCSDSSIKQKDLTTSLQNRKCRHFSGELVIAEDDDVTEAVVEELESVTGCIHMVDTNVVKANFSSLKSLVYNKGDCLTDYALLMIGNDNLEEVIFHNEFKVDSNRVYIRANKKLKHERISPNGEQFNIGTPEECSRKEVLINENCTAVIGWVKYASVYDVIERINRIEGQLVVEDTFLRDLNSLIGKTIIGLQSPALWVRKTRLVNANALIKMQIHAPEYPLVKLENTKPLCGFPYVQERILELVKPDTVKFNSNCCEMI</sequence>
<dbReference type="SUPFAM" id="SSF52058">
    <property type="entry name" value="L domain-like"/>
    <property type="match status" value="1"/>
</dbReference>
<accession>A0A0D8YC06</accession>
<gene>
    <name evidence="3" type="ORF">DICVIV_00017</name>
</gene>
<evidence type="ECO:0000256" key="1">
    <source>
        <dbReference type="SAM" id="SignalP"/>
    </source>
</evidence>
<dbReference type="STRING" id="29172.A0A0D8YC06"/>
<name>A0A0D8YC06_DICVI</name>
<evidence type="ECO:0000313" key="3">
    <source>
        <dbReference type="EMBL" id="KJH53589.1"/>
    </source>
</evidence>
<dbReference type="OrthoDB" id="5864224at2759"/>
<evidence type="ECO:0000259" key="2">
    <source>
        <dbReference type="Pfam" id="PF01030"/>
    </source>
</evidence>
<evidence type="ECO:0000313" key="4">
    <source>
        <dbReference type="Proteomes" id="UP000053766"/>
    </source>
</evidence>
<dbReference type="AlphaFoldDB" id="A0A0D8YC06"/>
<dbReference type="InterPro" id="IPR036941">
    <property type="entry name" value="Rcpt_L-dom_sf"/>
</dbReference>
<reference evidence="4" key="2">
    <citation type="journal article" date="2016" name="Sci. Rep.">
        <title>Dictyocaulus viviparus genome, variome and transcriptome elucidate lungworm biology and support future intervention.</title>
        <authorList>
            <person name="McNulty S.N."/>
            <person name="Strube C."/>
            <person name="Rosa B.A."/>
            <person name="Martin J.C."/>
            <person name="Tyagi R."/>
            <person name="Choi Y.J."/>
            <person name="Wang Q."/>
            <person name="Hallsworth Pepin K."/>
            <person name="Zhang X."/>
            <person name="Ozersky P."/>
            <person name="Wilson R.K."/>
            <person name="Sternberg P.W."/>
            <person name="Gasser R.B."/>
            <person name="Mitreva M."/>
        </authorList>
    </citation>
    <scope>NUCLEOTIDE SEQUENCE [LARGE SCALE GENOMIC DNA]</scope>
    <source>
        <strain evidence="4">HannoverDv2000</strain>
    </source>
</reference>
<dbReference type="Pfam" id="PF01030">
    <property type="entry name" value="Recep_L_domain"/>
    <property type="match status" value="1"/>
</dbReference>
<feature type="signal peptide" evidence="1">
    <location>
        <begin position="1"/>
        <end position="23"/>
    </location>
</feature>
<dbReference type="Proteomes" id="UP000053766">
    <property type="component" value="Unassembled WGS sequence"/>
</dbReference>
<reference evidence="3 4" key="1">
    <citation type="submission" date="2013-11" db="EMBL/GenBank/DDBJ databases">
        <title>Draft genome of the bovine lungworm Dictyocaulus viviparus.</title>
        <authorList>
            <person name="Mitreva M."/>
        </authorList>
    </citation>
    <scope>NUCLEOTIDE SEQUENCE [LARGE SCALE GENOMIC DNA]</scope>
    <source>
        <strain evidence="3 4">HannoverDv2000</strain>
    </source>
</reference>
<keyword evidence="3" id="KW-0675">Receptor</keyword>
<organism evidence="3 4">
    <name type="scientific">Dictyocaulus viviparus</name>
    <name type="common">Bovine lungworm</name>
    <dbReference type="NCBI Taxonomy" id="29172"/>
    <lineage>
        <taxon>Eukaryota</taxon>
        <taxon>Metazoa</taxon>
        <taxon>Ecdysozoa</taxon>
        <taxon>Nematoda</taxon>
        <taxon>Chromadorea</taxon>
        <taxon>Rhabditida</taxon>
        <taxon>Rhabditina</taxon>
        <taxon>Rhabditomorpha</taxon>
        <taxon>Strongyloidea</taxon>
        <taxon>Metastrongylidae</taxon>
        <taxon>Dictyocaulus</taxon>
    </lineage>
</organism>
<dbReference type="EMBL" id="KN716150">
    <property type="protein sequence ID" value="KJH53589.1"/>
    <property type="molecule type" value="Genomic_DNA"/>
</dbReference>
<feature type="chain" id="PRO_5002336552" evidence="1">
    <location>
        <begin position="24"/>
        <end position="319"/>
    </location>
</feature>
<feature type="domain" description="Receptor L-domain" evidence="2">
    <location>
        <begin position="79"/>
        <end position="178"/>
    </location>
</feature>
<proteinExistence type="predicted"/>
<dbReference type="Gene3D" id="3.80.20.20">
    <property type="entry name" value="Receptor L-domain"/>
    <property type="match status" value="1"/>
</dbReference>
<dbReference type="InterPro" id="IPR000494">
    <property type="entry name" value="Rcpt_L-dom"/>
</dbReference>
<protein>
    <submittedName>
        <fullName evidence="3">Receptor L domain protein</fullName>
    </submittedName>
</protein>
<keyword evidence="1" id="KW-0732">Signal</keyword>